<name>A0ABR8A410_9CYAN</name>
<evidence type="ECO:0000313" key="3">
    <source>
        <dbReference type="EMBL" id="MBD2194314.1"/>
    </source>
</evidence>
<gene>
    <name evidence="3" type="ORF">H6G24_02230</name>
</gene>
<feature type="domain" description="Class II aldolase/adducin N-terminal" evidence="2">
    <location>
        <begin position="24"/>
        <end position="204"/>
    </location>
</feature>
<dbReference type="InterPro" id="IPR036409">
    <property type="entry name" value="Aldolase_II/adducin_N_sf"/>
</dbReference>
<evidence type="ECO:0000256" key="1">
    <source>
        <dbReference type="ARBA" id="ARBA00037961"/>
    </source>
</evidence>
<protein>
    <submittedName>
        <fullName evidence="3">Class II aldolase/adducin family protein</fullName>
    </submittedName>
</protein>
<dbReference type="PANTHER" id="PTHR10672">
    <property type="entry name" value="ADDUCIN"/>
    <property type="match status" value="1"/>
</dbReference>
<dbReference type="Proteomes" id="UP000658514">
    <property type="component" value="Unassembled WGS sequence"/>
</dbReference>
<organism evidence="3 4">
    <name type="scientific">Calothrix parietina FACHB-288</name>
    <dbReference type="NCBI Taxonomy" id="2692896"/>
    <lineage>
        <taxon>Bacteria</taxon>
        <taxon>Bacillati</taxon>
        <taxon>Cyanobacteriota</taxon>
        <taxon>Cyanophyceae</taxon>
        <taxon>Nostocales</taxon>
        <taxon>Calotrichaceae</taxon>
        <taxon>Calothrix</taxon>
    </lineage>
</organism>
<dbReference type="EMBL" id="JACJQH010000003">
    <property type="protein sequence ID" value="MBD2194314.1"/>
    <property type="molecule type" value="Genomic_DNA"/>
</dbReference>
<dbReference type="Pfam" id="PF00596">
    <property type="entry name" value="Aldolase_II"/>
    <property type="match status" value="1"/>
</dbReference>
<dbReference type="Gene3D" id="3.40.225.10">
    <property type="entry name" value="Class II aldolase/adducin N-terminal domain"/>
    <property type="match status" value="1"/>
</dbReference>
<accession>A0ABR8A410</accession>
<dbReference type="InterPro" id="IPR001303">
    <property type="entry name" value="Aldolase_II/adducin_N"/>
</dbReference>
<comment type="similarity">
    <text evidence="1">Belongs to the aldolase class II family.</text>
</comment>
<dbReference type="PANTHER" id="PTHR10672:SF3">
    <property type="entry name" value="PROTEIN HU-LI TAI SHAO"/>
    <property type="match status" value="1"/>
</dbReference>
<dbReference type="InterPro" id="IPR051017">
    <property type="entry name" value="Aldolase-II_Adducin_sf"/>
</dbReference>
<evidence type="ECO:0000313" key="4">
    <source>
        <dbReference type="Proteomes" id="UP000658514"/>
    </source>
</evidence>
<dbReference type="NCBIfam" id="NF004855">
    <property type="entry name" value="PRK06208.1"/>
    <property type="match status" value="1"/>
</dbReference>
<sequence length="253" mass="28984">MRKLEQPLPPVFERIEDERLYRKQHLAAAFRLFAKLGFNESLDGHITVRDPELTDHFWINPQGIDFSEIRVSHLILVNHNGDVVQGELGVNRDTFGVHSYILQARPDAIATVHTHSIYGKAWSCLGRPLEPLNQDACAFYEDHSVFDDYTGDLLDINETKRIVEILGHHKAIILRNHGMLTVGRSVDEACWWFMNLERSSQAQLLAEAAGKPKIIGHETARLTHIHLGTPVNGWCCFQQFYNRMVREQPDLLD</sequence>
<reference evidence="3 4" key="1">
    <citation type="journal article" date="2020" name="ISME J.">
        <title>Comparative genomics reveals insights into cyanobacterial evolution and habitat adaptation.</title>
        <authorList>
            <person name="Chen M.Y."/>
            <person name="Teng W.K."/>
            <person name="Zhao L."/>
            <person name="Hu C.X."/>
            <person name="Zhou Y.K."/>
            <person name="Han B.P."/>
            <person name="Song L.R."/>
            <person name="Shu W.S."/>
        </authorList>
    </citation>
    <scope>NUCLEOTIDE SEQUENCE [LARGE SCALE GENOMIC DNA]</scope>
    <source>
        <strain evidence="3 4">FACHB-288</strain>
    </source>
</reference>
<keyword evidence="4" id="KW-1185">Reference proteome</keyword>
<dbReference type="SMART" id="SM01007">
    <property type="entry name" value="Aldolase_II"/>
    <property type="match status" value="1"/>
</dbReference>
<comment type="caution">
    <text evidence="3">The sequence shown here is derived from an EMBL/GenBank/DDBJ whole genome shotgun (WGS) entry which is preliminary data.</text>
</comment>
<proteinExistence type="inferred from homology"/>
<dbReference type="RefSeq" id="WP_190546655.1">
    <property type="nucleotide sequence ID" value="NZ_CAWPNO010000062.1"/>
</dbReference>
<dbReference type="SUPFAM" id="SSF53639">
    <property type="entry name" value="AraD/HMP-PK domain-like"/>
    <property type="match status" value="1"/>
</dbReference>
<evidence type="ECO:0000259" key="2">
    <source>
        <dbReference type="SMART" id="SM01007"/>
    </source>
</evidence>